<evidence type="ECO:0000256" key="6">
    <source>
        <dbReference type="RuleBase" id="RU004466"/>
    </source>
</evidence>
<evidence type="ECO:0000256" key="3">
    <source>
        <dbReference type="ARBA" id="ARBA00022679"/>
    </source>
</evidence>
<dbReference type="Pfam" id="PF00348">
    <property type="entry name" value="polyprenyl_synt"/>
    <property type="match status" value="1"/>
</dbReference>
<comment type="cofactor">
    <cofactor evidence="1">
        <name>Mg(2+)</name>
        <dbReference type="ChEBI" id="CHEBI:18420"/>
    </cofactor>
</comment>
<dbReference type="NCBIfam" id="NF008140">
    <property type="entry name" value="PRK10888.1"/>
    <property type="match status" value="1"/>
</dbReference>
<name>A0ABW2A0H7_9GAMM</name>
<evidence type="ECO:0000256" key="2">
    <source>
        <dbReference type="ARBA" id="ARBA00006706"/>
    </source>
</evidence>
<dbReference type="PROSITE" id="PS00444">
    <property type="entry name" value="POLYPRENYL_SYNTHASE_2"/>
    <property type="match status" value="1"/>
</dbReference>
<accession>A0ABW2A0H7</accession>
<dbReference type="Proteomes" id="UP001596422">
    <property type="component" value="Unassembled WGS sequence"/>
</dbReference>
<dbReference type="EMBL" id="JBHSWE010000001">
    <property type="protein sequence ID" value="MFC6670985.1"/>
    <property type="molecule type" value="Genomic_DNA"/>
</dbReference>
<sequence length="322" mass="35239">MQPHQLNPAIEPQFEAVNDYIINHLGSAVPLVEKIGHYIVESGGKRLRPLLVLLSANACGYQGQHHIPLAAIIEFIHTATLLHDDVVDNSELRRGKDTANARWGNAPSVLVGDFLYSRAFQVMVEIGSMDVMRVIADATNVIAEGEVLQLLNCKNPDTTEEAYMQVILGKTATLFEAATETGAILADSSPQVREALRLYGRHLGIAFQLVDDLMDYLSSAEEMGKNVGDDLAEGKPTLPLIQAMKASNEDERQIIRRCIRNGGLDDLQPVLDIVHRSGAIEYTREAAQREAALAAAALETLPASSFRDTLHQIAELAVTRTR</sequence>
<proteinExistence type="inferred from homology"/>
<dbReference type="SUPFAM" id="SSF48576">
    <property type="entry name" value="Terpenoid synthases"/>
    <property type="match status" value="1"/>
</dbReference>
<dbReference type="GO" id="GO:0106350">
    <property type="term" value="F:all-trans-octaprenyl-diphosphate synthase activity"/>
    <property type="evidence" value="ECO:0007669"/>
    <property type="project" value="UniProtKB-EC"/>
</dbReference>
<comment type="caution">
    <text evidence="7">The sequence shown here is derived from an EMBL/GenBank/DDBJ whole genome shotgun (WGS) entry which is preliminary data.</text>
</comment>
<protein>
    <submittedName>
        <fullName evidence="7">Octaprenyl diphosphate synthase</fullName>
        <ecNumber evidence="7">2.5.1.90</ecNumber>
    </submittedName>
</protein>
<dbReference type="PROSITE" id="PS00723">
    <property type="entry name" value="POLYPRENYL_SYNTHASE_1"/>
    <property type="match status" value="1"/>
</dbReference>
<keyword evidence="4" id="KW-0479">Metal-binding</keyword>
<keyword evidence="8" id="KW-1185">Reference proteome</keyword>
<evidence type="ECO:0000256" key="4">
    <source>
        <dbReference type="ARBA" id="ARBA00022723"/>
    </source>
</evidence>
<evidence type="ECO:0000313" key="7">
    <source>
        <dbReference type="EMBL" id="MFC6670985.1"/>
    </source>
</evidence>
<gene>
    <name evidence="7" type="primary">ispB</name>
    <name evidence="7" type="ORF">ACFQDL_13610</name>
</gene>
<dbReference type="PANTHER" id="PTHR12001:SF69">
    <property type="entry name" value="ALL TRANS-POLYPRENYL-DIPHOSPHATE SYNTHASE PDSS1"/>
    <property type="match status" value="1"/>
</dbReference>
<dbReference type="InterPro" id="IPR008949">
    <property type="entry name" value="Isoprenoid_synthase_dom_sf"/>
</dbReference>
<keyword evidence="3 6" id="KW-0808">Transferase</keyword>
<organism evidence="7 8">
    <name type="scientific">Marinobacterium aestuariivivens</name>
    <dbReference type="NCBI Taxonomy" id="1698799"/>
    <lineage>
        <taxon>Bacteria</taxon>
        <taxon>Pseudomonadati</taxon>
        <taxon>Pseudomonadota</taxon>
        <taxon>Gammaproteobacteria</taxon>
        <taxon>Oceanospirillales</taxon>
        <taxon>Oceanospirillaceae</taxon>
        <taxon>Marinobacterium</taxon>
    </lineage>
</organism>
<dbReference type="EC" id="2.5.1.90" evidence="7"/>
<reference evidence="8" key="1">
    <citation type="journal article" date="2019" name="Int. J. Syst. Evol. Microbiol.">
        <title>The Global Catalogue of Microorganisms (GCM) 10K type strain sequencing project: providing services to taxonomists for standard genome sequencing and annotation.</title>
        <authorList>
            <consortium name="The Broad Institute Genomics Platform"/>
            <consortium name="The Broad Institute Genome Sequencing Center for Infectious Disease"/>
            <person name="Wu L."/>
            <person name="Ma J."/>
        </authorList>
    </citation>
    <scope>NUCLEOTIDE SEQUENCE [LARGE SCALE GENOMIC DNA]</scope>
    <source>
        <strain evidence="8">NBRC 111756</strain>
    </source>
</reference>
<dbReference type="Gene3D" id="1.10.600.10">
    <property type="entry name" value="Farnesyl Diphosphate Synthase"/>
    <property type="match status" value="1"/>
</dbReference>
<dbReference type="InterPro" id="IPR000092">
    <property type="entry name" value="Polyprenyl_synt"/>
</dbReference>
<dbReference type="RefSeq" id="WP_379909488.1">
    <property type="nucleotide sequence ID" value="NZ_JBHSWE010000001.1"/>
</dbReference>
<evidence type="ECO:0000313" key="8">
    <source>
        <dbReference type="Proteomes" id="UP001596422"/>
    </source>
</evidence>
<keyword evidence="5" id="KW-0460">Magnesium</keyword>
<dbReference type="CDD" id="cd00685">
    <property type="entry name" value="Trans_IPPS_HT"/>
    <property type="match status" value="1"/>
</dbReference>
<evidence type="ECO:0000256" key="5">
    <source>
        <dbReference type="ARBA" id="ARBA00022842"/>
    </source>
</evidence>
<dbReference type="InterPro" id="IPR033749">
    <property type="entry name" value="Polyprenyl_synt_CS"/>
</dbReference>
<evidence type="ECO:0000256" key="1">
    <source>
        <dbReference type="ARBA" id="ARBA00001946"/>
    </source>
</evidence>
<dbReference type="PANTHER" id="PTHR12001">
    <property type="entry name" value="GERANYLGERANYL PYROPHOSPHATE SYNTHASE"/>
    <property type="match status" value="1"/>
</dbReference>
<comment type="similarity">
    <text evidence="2 6">Belongs to the FPP/GGPP synthase family.</text>
</comment>
<dbReference type="SFLD" id="SFLDS00005">
    <property type="entry name" value="Isoprenoid_Synthase_Type_I"/>
    <property type="match status" value="1"/>
</dbReference>